<dbReference type="PROSITE" id="PS50841">
    <property type="entry name" value="DIX"/>
    <property type="match status" value="1"/>
</dbReference>
<evidence type="ECO:0000256" key="6">
    <source>
        <dbReference type="SAM" id="MobiDB-lite"/>
    </source>
</evidence>
<dbReference type="SMART" id="SM00021">
    <property type="entry name" value="DAX"/>
    <property type="match status" value="1"/>
</dbReference>
<comment type="caution">
    <text evidence="8">The sequence shown here is derived from an EMBL/GenBank/DDBJ whole genome shotgun (WGS) entry which is preliminary data.</text>
</comment>
<keyword evidence="2" id="KW-0217">Developmental protein</keyword>
<dbReference type="Pfam" id="PF00778">
    <property type="entry name" value="DIX"/>
    <property type="match status" value="1"/>
</dbReference>
<gene>
    <name evidence="8" type="ORF">OVA965_LOCUS23004</name>
    <name evidence="9" type="ORF">TMI583_LOCUS23721</name>
</gene>
<dbReference type="Gene3D" id="2.40.240.130">
    <property type="match status" value="1"/>
</dbReference>
<keyword evidence="3" id="KW-0963">Cytoplasm</keyword>
<dbReference type="EMBL" id="CAJOBA010034735">
    <property type="protein sequence ID" value="CAF3991102.1"/>
    <property type="molecule type" value="Genomic_DNA"/>
</dbReference>
<reference evidence="8" key="1">
    <citation type="submission" date="2021-02" db="EMBL/GenBank/DDBJ databases">
        <authorList>
            <person name="Nowell W R."/>
        </authorList>
    </citation>
    <scope>NUCLEOTIDE SEQUENCE</scope>
</reference>
<evidence type="ECO:0000256" key="4">
    <source>
        <dbReference type="ARBA" id="ARBA00022687"/>
    </source>
</evidence>
<organism evidence="8 10">
    <name type="scientific">Didymodactylos carnosus</name>
    <dbReference type="NCBI Taxonomy" id="1234261"/>
    <lineage>
        <taxon>Eukaryota</taxon>
        <taxon>Metazoa</taxon>
        <taxon>Spiralia</taxon>
        <taxon>Gnathifera</taxon>
        <taxon>Rotifera</taxon>
        <taxon>Eurotatoria</taxon>
        <taxon>Bdelloidea</taxon>
        <taxon>Philodinida</taxon>
        <taxon>Philodinidae</taxon>
        <taxon>Didymodactylos</taxon>
    </lineage>
</organism>
<dbReference type="InterPro" id="IPR029071">
    <property type="entry name" value="Ubiquitin-like_domsf"/>
</dbReference>
<name>A0A8S2ELM3_9BILA</name>
<dbReference type="PANTHER" id="PTHR10878:SF25">
    <property type="entry name" value="SEGMENT POLARITY PROTEIN DISHEVELLED"/>
    <property type="match status" value="1"/>
</dbReference>
<evidence type="ECO:0000313" key="8">
    <source>
        <dbReference type="EMBL" id="CAF1179821.1"/>
    </source>
</evidence>
<keyword evidence="4 5" id="KW-0879">Wnt signaling pathway</keyword>
<evidence type="ECO:0000256" key="3">
    <source>
        <dbReference type="ARBA" id="ARBA00022490"/>
    </source>
</evidence>
<dbReference type="GO" id="GO:0005829">
    <property type="term" value="C:cytosol"/>
    <property type="evidence" value="ECO:0007669"/>
    <property type="project" value="TreeGrafter"/>
</dbReference>
<evidence type="ECO:0000259" key="7">
    <source>
        <dbReference type="PROSITE" id="PS50841"/>
    </source>
</evidence>
<dbReference type="GO" id="GO:0060070">
    <property type="term" value="P:canonical Wnt signaling pathway"/>
    <property type="evidence" value="ECO:0007669"/>
    <property type="project" value="TreeGrafter"/>
</dbReference>
<dbReference type="Proteomes" id="UP000682733">
    <property type="component" value="Unassembled WGS sequence"/>
</dbReference>
<protein>
    <recommendedName>
        <fullName evidence="7">DIX domain-containing protein</fullName>
    </recommendedName>
</protein>
<proteinExistence type="predicted"/>
<evidence type="ECO:0000313" key="9">
    <source>
        <dbReference type="EMBL" id="CAF3991102.1"/>
    </source>
</evidence>
<feature type="region of interest" description="Disordered" evidence="6">
    <location>
        <begin position="162"/>
        <end position="211"/>
    </location>
</feature>
<accession>A0A8S2ELM3</accession>
<sequence>MSDDGKEKPQQLATSSPCPLIETKIFYYIDDQEPPYLTKLCQQHPVKLKDFKNALDRNCSNHKFFFMASDNTIGKVKEEIINDDQILPYADNSTDRILAYLVSIEGSTTSGDDRSSKVSKWKKADELKTQVAPMMAWFLPPPMYSGGYFPLFSNKGPRGMMPRVSPFLPPPPPITGFQQSGSSSTSSSLRRKGSVQSRLREQVMERDEDVS</sequence>
<dbReference type="InterPro" id="IPR015506">
    <property type="entry name" value="Dsh/Dvl-rel"/>
</dbReference>
<feature type="compositionally biased region" description="Low complexity" evidence="6">
    <location>
        <begin position="175"/>
        <end position="188"/>
    </location>
</feature>
<dbReference type="InterPro" id="IPR038207">
    <property type="entry name" value="DIX_dom_sf"/>
</dbReference>
<dbReference type="EMBL" id="CAJNOK010013205">
    <property type="protein sequence ID" value="CAF1179821.1"/>
    <property type="molecule type" value="Genomic_DNA"/>
</dbReference>
<dbReference type="InterPro" id="IPR001158">
    <property type="entry name" value="DIX"/>
</dbReference>
<dbReference type="AlphaFoldDB" id="A0A8S2ELM3"/>
<evidence type="ECO:0000256" key="5">
    <source>
        <dbReference type="PROSITE-ProRule" id="PRU00069"/>
    </source>
</evidence>
<evidence type="ECO:0000256" key="1">
    <source>
        <dbReference type="ARBA" id="ARBA00004496"/>
    </source>
</evidence>
<dbReference type="PANTHER" id="PTHR10878">
    <property type="entry name" value="SEGMENT POLARITY PROTEIN DISHEVELLED"/>
    <property type="match status" value="1"/>
</dbReference>
<evidence type="ECO:0000256" key="2">
    <source>
        <dbReference type="ARBA" id="ARBA00022473"/>
    </source>
</evidence>
<comment type="subcellular location">
    <subcellularLocation>
        <location evidence="1">Cytoplasm</location>
    </subcellularLocation>
</comment>
<dbReference type="SUPFAM" id="SSF54236">
    <property type="entry name" value="Ubiquitin-like"/>
    <property type="match status" value="1"/>
</dbReference>
<evidence type="ECO:0000313" key="10">
    <source>
        <dbReference type="Proteomes" id="UP000677228"/>
    </source>
</evidence>
<dbReference type="Proteomes" id="UP000677228">
    <property type="component" value="Unassembled WGS sequence"/>
</dbReference>
<feature type="domain" description="DIX" evidence="7">
    <location>
        <begin position="20"/>
        <end position="102"/>
    </location>
</feature>